<dbReference type="AlphaFoldDB" id="B4MZ01"/>
<dbReference type="PROSITE" id="PS51864">
    <property type="entry name" value="ASTACIN"/>
    <property type="match status" value="1"/>
</dbReference>
<dbReference type="GO" id="GO:0008270">
    <property type="term" value="F:zinc ion binding"/>
    <property type="evidence" value="ECO:0007669"/>
    <property type="project" value="UniProtKB-UniRule"/>
</dbReference>
<feature type="signal peptide" evidence="2">
    <location>
        <begin position="1"/>
        <end position="21"/>
    </location>
</feature>
<keyword evidence="2" id="KW-0732">Signal</keyword>
<dbReference type="InParanoid" id="B4MZ01"/>
<feature type="chain" id="PRO_5005123312" description="Metalloendopeptidase" evidence="2">
    <location>
        <begin position="22"/>
        <end position="264"/>
    </location>
</feature>
<feature type="domain" description="Peptidase M12A" evidence="3">
    <location>
        <begin position="61"/>
        <end position="261"/>
    </location>
</feature>
<evidence type="ECO:0000256" key="2">
    <source>
        <dbReference type="RuleBase" id="RU361183"/>
    </source>
</evidence>
<evidence type="ECO:0000259" key="3">
    <source>
        <dbReference type="PROSITE" id="PS51864"/>
    </source>
</evidence>
<dbReference type="OrthoDB" id="291007at2759"/>
<dbReference type="GO" id="GO:0006508">
    <property type="term" value="P:proteolysis"/>
    <property type="evidence" value="ECO:0007669"/>
    <property type="project" value="UniProtKB-KW"/>
</dbReference>
<reference evidence="4 5" key="1">
    <citation type="journal article" date="2007" name="Nature">
        <title>Evolution of genes and genomes on the Drosophila phylogeny.</title>
        <authorList>
            <consortium name="Drosophila 12 Genomes Consortium"/>
            <person name="Clark A.G."/>
            <person name="Eisen M.B."/>
            <person name="Smith D.R."/>
            <person name="Bergman C.M."/>
            <person name="Oliver B."/>
            <person name="Markow T.A."/>
            <person name="Kaufman T.C."/>
            <person name="Kellis M."/>
            <person name="Gelbart W."/>
            <person name="Iyer V.N."/>
            <person name="Pollard D.A."/>
            <person name="Sackton T.B."/>
            <person name="Larracuente A.M."/>
            <person name="Singh N.D."/>
            <person name="Abad J.P."/>
            <person name="Abt D.N."/>
            <person name="Adryan B."/>
            <person name="Aguade M."/>
            <person name="Akashi H."/>
            <person name="Anderson W.W."/>
            <person name="Aquadro C.F."/>
            <person name="Ardell D.H."/>
            <person name="Arguello R."/>
            <person name="Artieri C.G."/>
            <person name="Barbash D.A."/>
            <person name="Barker D."/>
            <person name="Barsanti P."/>
            <person name="Batterham P."/>
            <person name="Batzoglou S."/>
            <person name="Begun D."/>
            <person name="Bhutkar A."/>
            <person name="Blanco E."/>
            <person name="Bosak S.A."/>
            <person name="Bradley R.K."/>
            <person name="Brand A.D."/>
            <person name="Brent M.R."/>
            <person name="Brooks A.N."/>
            <person name="Brown R.H."/>
            <person name="Butlin R.K."/>
            <person name="Caggese C."/>
            <person name="Calvi B.R."/>
            <person name="Bernardo de Carvalho A."/>
            <person name="Caspi A."/>
            <person name="Castrezana S."/>
            <person name="Celniker S.E."/>
            <person name="Chang J.L."/>
            <person name="Chapple C."/>
            <person name="Chatterji S."/>
            <person name="Chinwalla A."/>
            <person name="Civetta A."/>
            <person name="Clifton S.W."/>
            <person name="Comeron J.M."/>
            <person name="Costello J.C."/>
            <person name="Coyne J.A."/>
            <person name="Daub J."/>
            <person name="David R.G."/>
            <person name="Delcher A.L."/>
            <person name="Delehaunty K."/>
            <person name="Do C.B."/>
            <person name="Ebling H."/>
            <person name="Edwards K."/>
            <person name="Eickbush T."/>
            <person name="Evans J.D."/>
            <person name="Filipski A."/>
            <person name="Findeiss S."/>
            <person name="Freyhult E."/>
            <person name="Fulton L."/>
            <person name="Fulton R."/>
            <person name="Garcia A.C."/>
            <person name="Gardiner A."/>
            <person name="Garfield D.A."/>
            <person name="Garvin B.E."/>
            <person name="Gibson G."/>
            <person name="Gilbert D."/>
            <person name="Gnerre S."/>
            <person name="Godfrey J."/>
            <person name="Good R."/>
            <person name="Gotea V."/>
            <person name="Gravely B."/>
            <person name="Greenberg A.J."/>
            <person name="Griffiths-Jones S."/>
            <person name="Gross S."/>
            <person name="Guigo R."/>
            <person name="Gustafson E.A."/>
            <person name="Haerty W."/>
            <person name="Hahn M.W."/>
            <person name="Halligan D.L."/>
            <person name="Halpern A.L."/>
            <person name="Halter G.M."/>
            <person name="Han M.V."/>
            <person name="Heger A."/>
            <person name="Hillier L."/>
            <person name="Hinrichs A.S."/>
            <person name="Holmes I."/>
            <person name="Hoskins R.A."/>
            <person name="Hubisz M.J."/>
            <person name="Hultmark D."/>
            <person name="Huntley M.A."/>
            <person name="Jaffe D.B."/>
            <person name="Jagadeeshan S."/>
            <person name="Jeck W.R."/>
            <person name="Johnson J."/>
            <person name="Jones C.D."/>
            <person name="Jordan W.C."/>
            <person name="Karpen G.H."/>
            <person name="Kataoka E."/>
            <person name="Keightley P.D."/>
            <person name="Kheradpour P."/>
            <person name="Kirkness E.F."/>
            <person name="Koerich L.B."/>
            <person name="Kristiansen K."/>
            <person name="Kudrna D."/>
            <person name="Kulathinal R.J."/>
            <person name="Kumar S."/>
            <person name="Kwok R."/>
            <person name="Lander E."/>
            <person name="Langley C.H."/>
            <person name="Lapoint R."/>
            <person name="Lazzaro B.P."/>
            <person name="Lee S.J."/>
            <person name="Levesque L."/>
            <person name="Li R."/>
            <person name="Lin C.F."/>
            <person name="Lin M.F."/>
            <person name="Lindblad-Toh K."/>
            <person name="Llopart A."/>
            <person name="Long M."/>
            <person name="Low L."/>
            <person name="Lozovsky E."/>
            <person name="Lu J."/>
            <person name="Luo M."/>
            <person name="Machado C.A."/>
            <person name="Makalowski W."/>
            <person name="Marzo M."/>
            <person name="Matsuda M."/>
            <person name="Matzkin L."/>
            <person name="McAllister B."/>
            <person name="McBride C.S."/>
            <person name="McKernan B."/>
            <person name="McKernan K."/>
            <person name="Mendez-Lago M."/>
            <person name="Minx P."/>
            <person name="Mollenhauer M.U."/>
            <person name="Montooth K."/>
            <person name="Mount S.M."/>
            <person name="Mu X."/>
            <person name="Myers E."/>
            <person name="Negre B."/>
            <person name="Newfeld S."/>
            <person name="Nielsen R."/>
            <person name="Noor M.A."/>
            <person name="O'Grady P."/>
            <person name="Pachter L."/>
            <person name="Papaceit M."/>
            <person name="Parisi M.J."/>
            <person name="Parisi M."/>
            <person name="Parts L."/>
            <person name="Pedersen J.S."/>
            <person name="Pesole G."/>
            <person name="Phillippy A.M."/>
            <person name="Ponting C.P."/>
            <person name="Pop M."/>
            <person name="Porcelli D."/>
            <person name="Powell J.R."/>
            <person name="Prohaska S."/>
            <person name="Pruitt K."/>
            <person name="Puig M."/>
            <person name="Quesneville H."/>
            <person name="Ram K.R."/>
            <person name="Rand D."/>
            <person name="Rasmussen M.D."/>
            <person name="Reed L.K."/>
            <person name="Reenan R."/>
            <person name="Reily A."/>
            <person name="Remington K.A."/>
            <person name="Rieger T.T."/>
            <person name="Ritchie M.G."/>
            <person name="Robin C."/>
            <person name="Rogers Y.H."/>
            <person name="Rohde C."/>
            <person name="Rozas J."/>
            <person name="Rubenfield M.J."/>
            <person name="Ruiz A."/>
            <person name="Russo S."/>
            <person name="Salzberg S.L."/>
            <person name="Sanchez-Gracia A."/>
            <person name="Saranga D.J."/>
            <person name="Sato H."/>
            <person name="Schaeffer S.W."/>
            <person name="Schatz M.C."/>
            <person name="Schlenke T."/>
            <person name="Schwartz R."/>
            <person name="Segarra C."/>
            <person name="Singh R.S."/>
            <person name="Sirot L."/>
            <person name="Sirota M."/>
            <person name="Sisneros N.B."/>
            <person name="Smith C.D."/>
            <person name="Smith T.F."/>
            <person name="Spieth J."/>
            <person name="Stage D.E."/>
            <person name="Stark A."/>
            <person name="Stephan W."/>
            <person name="Strausberg R.L."/>
            <person name="Strempel S."/>
            <person name="Sturgill D."/>
            <person name="Sutton G."/>
            <person name="Sutton G.G."/>
            <person name="Tao W."/>
            <person name="Teichmann S."/>
            <person name="Tobari Y.N."/>
            <person name="Tomimura Y."/>
            <person name="Tsolas J.M."/>
            <person name="Valente V.L."/>
            <person name="Venter E."/>
            <person name="Venter J.C."/>
            <person name="Vicario S."/>
            <person name="Vieira F.G."/>
            <person name="Vilella A.J."/>
            <person name="Villasante A."/>
            <person name="Walenz B."/>
            <person name="Wang J."/>
            <person name="Wasserman M."/>
            <person name="Watts T."/>
            <person name="Wilson D."/>
            <person name="Wilson R.K."/>
            <person name="Wing R.A."/>
            <person name="Wolfner M.F."/>
            <person name="Wong A."/>
            <person name="Wong G.K."/>
            <person name="Wu C.I."/>
            <person name="Wu G."/>
            <person name="Yamamoto D."/>
            <person name="Yang H.P."/>
            <person name="Yang S.P."/>
            <person name="Yorke J.A."/>
            <person name="Yoshida K."/>
            <person name="Zdobnov E."/>
            <person name="Zhang P."/>
            <person name="Zhang Y."/>
            <person name="Zimin A.V."/>
            <person name="Baldwin J."/>
            <person name="Abdouelleil A."/>
            <person name="Abdulkadir J."/>
            <person name="Abebe A."/>
            <person name="Abera B."/>
            <person name="Abreu J."/>
            <person name="Acer S.C."/>
            <person name="Aftuck L."/>
            <person name="Alexander A."/>
            <person name="An P."/>
            <person name="Anderson E."/>
            <person name="Anderson S."/>
            <person name="Arachi H."/>
            <person name="Azer M."/>
            <person name="Bachantsang P."/>
            <person name="Barry A."/>
            <person name="Bayul T."/>
            <person name="Berlin A."/>
            <person name="Bessette D."/>
            <person name="Bloom T."/>
            <person name="Blye J."/>
            <person name="Boguslavskiy L."/>
            <person name="Bonnet C."/>
            <person name="Boukhgalter B."/>
            <person name="Bourzgui I."/>
            <person name="Brown A."/>
            <person name="Cahill P."/>
            <person name="Channer S."/>
            <person name="Cheshatsang Y."/>
            <person name="Chuda L."/>
            <person name="Citroen M."/>
            <person name="Collymore A."/>
            <person name="Cooke P."/>
            <person name="Costello M."/>
            <person name="D'Aco K."/>
            <person name="Daza R."/>
            <person name="De Haan G."/>
            <person name="DeGray S."/>
            <person name="DeMaso C."/>
            <person name="Dhargay N."/>
            <person name="Dooley K."/>
            <person name="Dooley E."/>
            <person name="Doricent M."/>
            <person name="Dorje P."/>
            <person name="Dorjee K."/>
            <person name="Dupes A."/>
            <person name="Elong R."/>
            <person name="Falk J."/>
            <person name="Farina A."/>
            <person name="Faro S."/>
            <person name="Ferguson D."/>
            <person name="Fisher S."/>
            <person name="Foley C.D."/>
            <person name="Franke A."/>
            <person name="Friedrich D."/>
            <person name="Gadbois L."/>
            <person name="Gearin G."/>
            <person name="Gearin C.R."/>
            <person name="Giannoukos G."/>
            <person name="Goode T."/>
            <person name="Graham J."/>
            <person name="Grandbois E."/>
            <person name="Grewal S."/>
            <person name="Gyaltsen K."/>
            <person name="Hafez N."/>
            <person name="Hagos B."/>
            <person name="Hall J."/>
            <person name="Henson C."/>
            <person name="Hollinger A."/>
            <person name="Honan T."/>
            <person name="Huard M.D."/>
            <person name="Hughes L."/>
            <person name="Hurhula B."/>
            <person name="Husby M.E."/>
            <person name="Kamat A."/>
            <person name="Kanga B."/>
            <person name="Kashin S."/>
            <person name="Khazanovich D."/>
            <person name="Kisner P."/>
            <person name="Lance K."/>
            <person name="Lara M."/>
            <person name="Lee W."/>
            <person name="Lennon N."/>
            <person name="Letendre F."/>
            <person name="LeVine R."/>
            <person name="Lipovsky A."/>
            <person name="Liu X."/>
            <person name="Liu J."/>
            <person name="Liu S."/>
            <person name="Lokyitsang T."/>
            <person name="Lokyitsang Y."/>
            <person name="Lubonja R."/>
            <person name="Lui A."/>
            <person name="MacDonald P."/>
            <person name="Magnisalis V."/>
            <person name="Maru K."/>
            <person name="Matthews C."/>
            <person name="McCusker W."/>
            <person name="McDonough S."/>
            <person name="Mehta T."/>
            <person name="Meldrim J."/>
            <person name="Meneus L."/>
            <person name="Mihai O."/>
            <person name="Mihalev A."/>
            <person name="Mihova T."/>
            <person name="Mittelman R."/>
            <person name="Mlenga V."/>
            <person name="Montmayeur A."/>
            <person name="Mulrain L."/>
            <person name="Navidi A."/>
            <person name="Naylor J."/>
            <person name="Negash T."/>
            <person name="Nguyen T."/>
            <person name="Nguyen N."/>
            <person name="Nicol R."/>
            <person name="Norbu C."/>
            <person name="Norbu N."/>
            <person name="Novod N."/>
            <person name="O'Neill B."/>
            <person name="Osman S."/>
            <person name="Markiewicz E."/>
            <person name="Oyono O.L."/>
            <person name="Patti C."/>
            <person name="Phunkhang P."/>
            <person name="Pierre F."/>
            <person name="Priest M."/>
            <person name="Raghuraman S."/>
            <person name="Rege F."/>
            <person name="Reyes R."/>
            <person name="Rise C."/>
            <person name="Rogov P."/>
            <person name="Ross K."/>
            <person name="Ryan E."/>
            <person name="Settipalli S."/>
            <person name="Shea T."/>
            <person name="Sherpa N."/>
            <person name="Shi L."/>
            <person name="Shih D."/>
            <person name="Sparrow T."/>
            <person name="Spaulding J."/>
            <person name="Stalker J."/>
            <person name="Stange-Thomann N."/>
            <person name="Stavropoulos S."/>
            <person name="Stone C."/>
            <person name="Strader C."/>
            <person name="Tesfaye S."/>
            <person name="Thomson T."/>
            <person name="Thoulutsang Y."/>
            <person name="Thoulutsang D."/>
            <person name="Topham K."/>
            <person name="Topping I."/>
            <person name="Tsamla T."/>
            <person name="Vassiliev H."/>
            <person name="Vo A."/>
            <person name="Wangchuk T."/>
            <person name="Wangdi T."/>
            <person name="Weiand M."/>
            <person name="Wilkinson J."/>
            <person name="Wilson A."/>
            <person name="Yadav S."/>
            <person name="Young G."/>
            <person name="Yu Q."/>
            <person name="Zembek L."/>
            <person name="Zhong D."/>
            <person name="Zimmer A."/>
            <person name="Zwirko Z."/>
            <person name="Jaffe D.B."/>
            <person name="Alvarez P."/>
            <person name="Brockman W."/>
            <person name="Butler J."/>
            <person name="Chin C."/>
            <person name="Gnerre S."/>
            <person name="Grabherr M."/>
            <person name="Kleber M."/>
            <person name="Mauceli E."/>
            <person name="MacCallum I."/>
        </authorList>
    </citation>
    <scope>NUCLEOTIDE SEQUENCE [LARGE SCALE GENOMIC DNA]</scope>
    <source>
        <strain evidence="5">Tucson 14030-0811.24</strain>
    </source>
</reference>
<dbReference type="MEROPS" id="M12.A13"/>
<protein>
    <recommendedName>
        <fullName evidence="2">Metalloendopeptidase</fullName>
        <ecNumber evidence="2">3.4.24.-</ecNumber>
    </recommendedName>
</protein>
<dbReference type="PRINTS" id="PR00480">
    <property type="entry name" value="ASTACIN"/>
</dbReference>
<dbReference type="FunFam" id="3.40.390.10:FF:000037">
    <property type="entry name" value="Metalloendopeptidase"/>
    <property type="match status" value="1"/>
</dbReference>
<dbReference type="PANTHER" id="PTHR10127:SF814">
    <property type="entry name" value="MEPRIN A SUBUNIT BETA"/>
    <property type="match status" value="1"/>
</dbReference>
<feature type="binding site" evidence="1">
    <location>
        <position position="159"/>
    </location>
    <ligand>
        <name>Zn(2+)</name>
        <dbReference type="ChEBI" id="CHEBI:29105"/>
        <note>catalytic</note>
    </ligand>
</feature>
<dbReference type="OMA" id="NSCLHYR"/>
<dbReference type="InterPro" id="IPR006026">
    <property type="entry name" value="Peptidase_Metallo"/>
</dbReference>
<dbReference type="CDD" id="cd04280">
    <property type="entry name" value="ZnMc_astacin_like"/>
    <property type="match status" value="1"/>
</dbReference>
<dbReference type="EMBL" id="CH963913">
    <property type="protein sequence ID" value="EDW77340.1"/>
    <property type="molecule type" value="Genomic_DNA"/>
</dbReference>
<comment type="cofactor">
    <cofactor evidence="1 2">
        <name>Zn(2+)</name>
        <dbReference type="ChEBI" id="CHEBI:29105"/>
    </cofactor>
    <text evidence="1 2">Binds 1 zinc ion per subunit.</text>
</comment>
<proteinExistence type="predicted"/>
<dbReference type="InterPro" id="IPR034035">
    <property type="entry name" value="Astacin-like_dom"/>
</dbReference>
<dbReference type="InterPro" id="IPR001506">
    <property type="entry name" value="Peptidase_M12A"/>
</dbReference>
<dbReference type="PANTHER" id="PTHR10127">
    <property type="entry name" value="DISCOIDIN, CUB, EGF, LAMININ , AND ZINC METALLOPROTEASE DOMAIN CONTAINING"/>
    <property type="match status" value="1"/>
</dbReference>
<dbReference type="KEGG" id="dwi:6643507"/>
<dbReference type="SMART" id="SM00235">
    <property type="entry name" value="ZnMc"/>
    <property type="match status" value="1"/>
</dbReference>
<dbReference type="Pfam" id="PF01400">
    <property type="entry name" value="Astacin"/>
    <property type="match status" value="1"/>
</dbReference>
<sequence>MSRFLIPFLLLLSVWVEPSWLKPLPLPVLDPEEAGGFFEGDMQLTPEQELTRKGGFIQGRNGLIDEKKRWPDNVVVYKISDDFDSSHKQAILNGIATLELNTCVRFREAIDGEDEIYLSITAKSGGCYTAVGYQSKPQEMNLEIYPLGEGCFRPGTILHEFMHALGFYHQQSSAIRDDYIQVVYDNIVPGKEFNFEKYSPDKVTDFEMGYDYDSCLHYRPGAFSTNGEDTIVPLDSTAQIGQRLGLSSKDIDKINIMYKCPILL</sequence>
<keyword evidence="1 2" id="KW-0479">Metal-binding</keyword>
<gene>
    <name evidence="4" type="primary">Dwil\GK18907</name>
    <name evidence="4" type="ORF">Dwil_GK18907</name>
</gene>
<evidence type="ECO:0000256" key="1">
    <source>
        <dbReference type="PROSITE-ProRule" id="PRU01211"/>
    </source>
</evidence>
<comment type="caution">
    <text evidence="1">Lacks conserved residue(s) required for the propagation of feature annotation.</text>
</comment>
<dbReference type="eggNOG" id="KOG3714">
    <property type="taxonomic scope" value="Eukaryota"/>
</dbReference>
<feature type="binding site" evidence="1">
    <location>
        <position position="169"/>
    </location>
    <ligand>
        <name>Zn(2+)</name>
        <dbReference type="ChEBI" id="CHEBI:29105"/>
        <note>catalytic</note>
    </ligand>
</feature>
<dbReference type="HOGENOM" id="CLU_017286_2_3_1"/>
<dbReference type="SMR" id="B4MZ01"/>
<keyword evidence="1 2" id="KW-0862">Zinc</keyword>
<dbReference type="GO" id="GO:0004222">
    <property type="term" value="F:metalloendopeptidase activity"/>
    <property type="evidence" value="ECO:0007669"/>
    <property type="project" value="UniProtKB-UniRule"/>
</dbReference>
<dbReference type="PhylomeDB" id="B4MZ01"/>
<keyword evidence="1 2" id="KW-0378">Hydrolase</keyword>
<feature type="active site" evidence="1">
    <location>
        <position position="160"/>
    </location>
</feature>
<dbReference type="EC" id="3.4.24.-" evidence="2"/>
<accession>B4MZ01</accession>
<evidence type="ECO:0000313" key="4">
    <source>
        <dbReference type="EMBL" id="EDW77340.1"/>
    </source>
</evidence>
<evidence type="ECO:0000313" key="5">
    <source>
        <dbReference type="Proteomes" id="UP000007798"/>
    </source>
</evidence>
<name>B4MZ01_DROWI</name>
<keyword evidence="1 2" id="KW-0482">Metalloprotease</keyword>
<keyword evidence="1 2" id="KW-0645">Protease</keyword>
<dbReference type="Proteomes" id="UP000007798">
    <property type="component" value="Unassembled WGS sequence"/>
</dbReference>
<feature type="binding site" evidence="1">
    <location>
        <position position="163"/>
    </location>
    <ligand>
        <name>Zn(2+)</name>
        <dbReference type="ChEBI" id="CHEBI:29105"/>
        <note>catalytic</note>
    </ligand>
</feature>
<keyword evidence="5" id="KW-1185">Reference proteome</keyword>
<dbReference type="Gene3D" id="3.40.390.10">
    <property type="entry name" value="Collagenase (Catalytic Domain)"/>
    <property type="match status" value="1"/>
</dbReference>
<organism evidence="4 5">
    <name type="scientific">Drosophila willistoni</name>
    <name type="common">Fruit fly</name>
    <dbReference type="NCBI Taxonomy" id="7260"/>
    <lineage>
        <taxon>Eukaryota</taxon>
        <taxon>Metazoa</taxon>
        <taxon>Ecdysozoa</taxon>
        <taxon>Arthropoda</taxon>
        <taxon>Hexapoda</taxon>
        <taxon>Insecta</taxon>
        <taxon>Pterygota</taxon>
        <taxon>Neoptera</taxon>
        <taxon>Endopterygota</taxon>
        <taxon>Diptera</taxon>
        <taxon>Brachycera</taxon>
        <taxon>Muscomorpha</taxon>
        <taxon>Ephydroidea</taxon>
        <taxon>Drosophilidae</taxon>
        <taxon>Drosophila</taxon>
        <taxon>Sophophora</taxon>
    </lineage>
</organism>
<dbReference type="SUPFAM" id="SSF55486">
    <property type="entry name" value="Metalloproteases ('zincins'), catalytic domain"/>
    <property type="match status" value="1"/>
</dbReference>
<dbReference type="InterPro" id="IPR024079">
    <property type="entry name" value="MetalloPept_cat_dom_sf"/>
</dbReference>
<dbReference type="STRING" id="7260.B4MZ01"/>